<feature type="region of interest" description="Disordered" evidence="1">
    <location>
        <begin position="1"/>
        <end position="33"/>
    </location>
</feature>
<dbReference type="EMBL" id="MU254215">
    <property type="protein sequence ID" value="KAG9241419.1"/>
    <property type="molecule type" value="Genomic_DNA"/>
</dbReference>
<comment type="caution">
    <text evidence="2">The sequence shown here is derived from an EMBL/GenBank/DDBJ whole genome shotgun (WGS) entry which is preliminary data.</text>
</comment>
<organism evidence="2 3">
    <name type="scientific">Calycina marina</name>
    <dbReference type="NCBI Taxonomy" id="1763456"/>
    <lineage>
        <taxon>Eukaryota</taxon>
        <taxon>Fungi</taxon>
        <taxon>Dikarya</taxon>
        <taxon>Ascomycota</taxon>
        <taxon>Pezizomycotina</taxon>
        <taxon>Leotiomycetes</taxon>
        <taxon>Helotiales</taxon>
        <taxon>Pezizellaceae</taxon>
        <taxon>Calycina</taxon>
    </lineage>
</organism>
<feature type="compositionally biased region" description="Polar residues" evidence="1">
    <location>
        <begin position="9"/>
        <end position="20"/>
    </location>
</feature>
<gene>
    <name evidence="2" type="ORF">BJ878DRAFT_545272</name>
</gene>
<evidence type="ECO:0000256" key="1">
    <source>
        <dbReference type="SAM" id="MobiDB-lite"/>
    </source>
</evidence>
<sequence>MAIIGAAQPGNSFTPQSSGHGQVAGQPGDTGNRIWDDEERIENALKVLKEMHIQVRQLRSVIPRFMAPLGKPQPSPEVLFLHFSASVSSAQQEILTFRHLVRDGETVEIFKRAKTSREEKPEGIKPWKVTEHPDWLTRDK</sequence>
<evidence type="ECO:0000313" key="3">
    <source>
        <dbReference type="Proteomes" id="UP000887226"/>
    </source>
</evidence>
<reference evidence="2" key="1">
    <citation type="journal article" date="2021" name="IMA Fungus">
        <title>Genomic characterization of three marine fungi, including Emericellopsis atlantica sp. nov. with signatures of a generalist lifestyle and marine biomass degradation.</title>
        <authorList>
            <person name="Hagestad O.C."/>
            <person name="Hou L."/>
            <person name="Andersen J.H."/>
            <person name="Hansen E.H."/>
            <person name="Altermark B."/>
            <person name="Li C."/>
            <person name="Kuhnert E."/>
            <person name="Cox R.J."/>
            <person name="Crous P.W."/>
            <person name="Spatafora J.W."/>
            <person name="Lail K."/>
            <person name="Amirebrahimi M."/>
            <person name="Lipzen A."/>
            <person name="Pangilinan J."/>
            <person name="Andreopoulos W."/>
            <person name="Hayes R.D."/>
            <person name="Ng V."/>
            <person name="Grigoriev I.V."/>
            <person name="Jackson S.A."/>
            <person name="Sutton T.D.S."/>
            <person name="Dobson A.D.W."/>
            <person name="Rama T."/>
        </authorList>
    </citation>
    <scope>NUCLEOTIDE SEQUENCE</scope>
    <source>
        <strain evidence="2">TRa3180A</strain>
    </source>
</reference>
<evidence type="ECO:0000313" key="2">
    <source>
        <dbReference type="EMBL" id="KAG9241419.1"/>
    </source>
</evidence>
<feature type="region of interest" description="Disordered" evidence="1">
    <location>
        <begin position="114"/>
        <end position="140"/>
    </location>
</feature>
<dbReference type="Proteomes" id="UP000887226">
    <property type="component" value="Unassembled WGS sequence"/>
</dbReference>
<dbReference type="OrthoDB" id="5326237at2759"/>
<keyword evidence="3" id="KW-1185">Reference proteome</keyword>
<protein>
    <submittedName>
        <fullName evidence="2">Uncharacterized protein</fullName>
    </submittedName>
</protein>
<name>A0A9P7YX29_9HELO</name>
<dbReference type="AlphaFoldDB" id="A0A9P7YX29"/>
<proteinExistence type="predicted"/>
<accession>A0A9P7YX29</accession>